<sequence length="942" mass="107728">MQYNALEPLQNTASEQSQAIEGNPIAVIPKGAPGSQQSGQRFRDQPEKIQFASRAGDQQTQLVPRQRYSPDTYDETRQTSSNEKNYGVHRQSREPDTPKLDGTRFEFSPVERNDSQYKSDQTPSIQTKRQDVSTLSVENRQFQVRPPSNVQSDQQLWSSNLYTPNGFSSSNSLGEDQVGRQEYSLGLKQNPSFSDQQTLPLKFSERSLPMLNHINEPLGEQWFSPYGTQPAPKFDYHGGVERVQQSPLFGIQQVPSSRTLQPAQYGEQEKLSIGFQDISRTGELPTVGELKEPHIVIPQQYKAQKTPSSLDVTLSQYPPIYEQGSLDGINTPQFKSQLPPSLEFPTGSHALESIPIIELEESPFRGLQPQYIGRTMQLSQAAPRSQSTPFNIQPLLGQRAPRYEEPKGPPFRLHMSDHDPPTLDGRQEITFEEPQLQLHTERQVPLQSGTRSQATQVQASLGQRAPSLQLRNGLRDHELSFRVQQQQYPSQYVPLLQTVPLSQNNEETPFGETRDYTFQGPPRTLETNLLKQSQQSPFRGQQVPLYGQQQETPFELQGSPRKLEIMPLKTMQHPQFDALRESFEKNLLRDKQMVNSQQRSYDEPEPISKLAPSIEESNRMPFWRRPDTMFNVQPSSHTEATQRSDLPFSTPVEQMREQQVNWLGQLRNPWSGQDQHEFFLSSAQGELPIRQIPFESDAPSSLQSKVTPEFLMGKSRGFSPGVTRDMQMGVRLIHPEGLTTEFRDEPPTRSLLPYLSLIDKSHQPLTKSVVVIQPIERPLGTLGNLSRRPELLHSSTHSDDFEEDQVLLSQRFPSRQFIQLQEPDQHAHNFEEKQIGNMQMEQPSNGRPRQLVLPSEYQQRTQRILQTDQQTTSTLEHDLDRPWTVVDDQQRSMRMSMTQEFSKELDPRQQMKQLKSSVEPELEVEHRKQTYDGARALTQVCG</sequence>
<protein>
    <submittedName>
        <fullName evidence="2">Uncharacterized protein</fullName>
    </submittedName>
</protein>
<name>A0A8S9Y6E8_APOLU</name>
<feature type="compositionally biased region" description="Basic and acidic residues" evidence="1">
    <location>
        <begin position="91"/>
        <end position="117"/>
    </location>
</feature>
<evidence type="ECO:0000256" key="1">
    <source>
        <dbReference type="SAM" id="MobiDB-lite"/>
    </source>
</evidence>
<reference evidence="2" key="1">
    <citation type="journal article" date="2021" name="Mol. Ecol. Resour.">
        <title>Apolygus lucorum genome provides insights into omnivorousness and mesophyll feeding.</title>
        <authorList>
            <person name="Liu Y."/>
            <person name="Liu H."/>
            <person name="Wang H."/>
            <person name="Huang T."/>
            <person name="Liu B."/>
            <person name="Yang B."/>
            <person name="Yin L."/>
            <person name="Li B."/>
            <person name="Zhang Y."/>
            <person name="Zhang S."/>
            <person name="Jiang F."/>
            <person name="Zhang X."/>
            <person name="Ren Y."/>
            <person name="Wang B."/>
            <person name="Wang S."/>
            <person name="Lu Y."/>
            <person name="Wu K."/>
            <person name="Fan W."/>
            <person name="Wang G."/>
        </authorList>
    </citation>
    <scope>NUCLEOTIDE SEQUENCE</scope>
    <source>
        <strain evidence="2">12Hb</strain>
    </source>
</reference>
<comment type="caution">
    <text evidence="2">The sequence shown here is derived from an EMBL/GenBank/DDBJ whole genome shotgun (WGS) entry which is preliminary data.</text>
</comment>
<feature type="region of interest" description="Disordered" evidence="1">
    <location>
        <begin position="439"/>
        <end position="469"/>
    </location>
</feature>
<feature type="region of interest" description="Disordered" evidence="1">
    <location>
        <begin position="400"/>
        <end position="422"/>
    </location>
</feature>
<feature type="compositionally biased region" description="Polar residues" evidence="1">
    <location>
        <begin position="118"/>
        <end position="134"/>
    </location>
</feature>
<proteinExistence type="predicted"/>
<feature type="compositionally biased region" description="Polar residues" evidence="1">
    <location>
        <begin position="1"/>
        <end position="20"/>
    </location>
</feature>
<evidence type="ECO:0000313" key="3">
    <source>
        <dbReference type="Proteomes" id="UP000466442"/>
    </source>
</evidence>
<accession>A0A8S9Y6E8</accession>
<dbReference type="EMBL" id="WIXP02000001">
    <property type="protein sequence ID" value="KAF6216299.1"/>
    <property type="molecule type" value="Genomic_DNA"/>
</dbReference>
<feature type="region of interest" description="Disordered" evidence="1">
    <location>
        <begin position="1"/>
        <end position="134"/>
    </location>
</feature>
<evidence type="ECO:0000313" key="2">
    <source>
        <dbReference type="EMBL" id="KAF6216299.1"/>
    </source>
</evidence>
<gene>
    <name evidence="2" type="ORF">GE061_000639</name>
</gene>
<organism evidence="2 3">
    <name type="scientific">Apolygus lucorum</name>
    <name type="common">Small green plant bug</name>
    <name type="synonym">Lygocoris lucorum</name>
    <dbReference type="NCBI Taxonomy" id="248454"/>
    <lineage>
        <taxon>Eukaryota</taxon>
        <taxon>Metazoa</taxon>
        <taxon>Ecdysozoa</taxon>
        <taxon>Arthropoda</taxon>
        <taxon>Hexapoda</taxon>
        <taxon>Insecta</taxon>
        <taxon>Pterygota</taxon>
        <taxon>Neoptera</taxon>
        <taxon>Paraneoptera</taxon>
        <taxon>Hemiptera</taxon>
        <taxon>Heteroptera</taxon>
        <taxon>Panheteroptera</taxon>
        <taxon>Cimicomorpha</taxon>
        <taxon>Miridae</taxon>
        <taxon>Mirini</taxon>
        <taxon>Apolygus</taxon>
    </lineage>
</organism>
<dbReference type="AlphaFoldDB" id="A0A8S9Y6E8"/>
<keyword evidence="3" id="KW-1185">Reference proteome</keyword>
<dbReference type="Proteomes" id="UP000466442">
    <property type="component" value="Linkage Group LG1"/>
</dbReference>
<feature type="compositionally biased region" description="Polar residues" evidence="1">
    <location>
        <begin position="445"/>
        <end position="461"/>
    </location>
</feature>